<sequence length="197" mass="21144">MKRKAPAAARNREPIAAVLAEELPQSGLVLEVASGTGEHALQFARAFPHLGWQPSDPDSGALESIAAWQRDGGCANLLAPVRLDAASARWPVSRADALVCINMVHISPVEATEGLFAGAARVLGAGAPLVLYGPYLEDGIETAPLNLAFDASLKARDPRWGLRRAEWLDEIAARHGLIRTRRVAMPANNLMLVYRKA</sequence>
<keyword evidence="1" id="KW-0489">Methyltransferase</keyword>
<dbReference type="PATRIC" id="fig|1581420.6.peg.338"/>
<organism evidence="1 2">
    <name type="scientific">Aurantiacibacter luteus</name>
    <dbReference type="NCBI Taxonomy" id="1581420"/>
    <lineage>
        <taxon>Bacteria</taxon>
        <taxon>Pseudomonadati</taxon>
        <taxon>Pseudomonadota</taxon>
        <taxon>Alphaproteobacteria</taxon>
        <taxon>Sphingomonadales</taxon>
        <taxon>Erythrobacteraceae</taxon>
        <taxon>Aurantiacibacter</taxon>
    </lineage>
</organism>
<dbReference type="OrthoDB" id="5525831at2"/>
<keyword evidence="1" id="KW-0808">Transferase</keyword>
<dbReference type="Proteomes" id="UP000053464">
    <property type="component" value="Unassembled WGS sequence"/>
</dbReference>
<dbReference type="Gene3D" id="3.40.50.150">
    <property type="entry name" value="Vaccinia Virus protein VP39"/>
    <property type="match status" value="1"/>
</dbReference>
<comment type="caution">
    <text evidence="1">The sequence shown here is derived from an EMBL/GenBank/DDBJ whole genome shotgun (WGS) entry which is preliminary data.</text>
</comment>
<dbReference type="InterPro" id="IPR029063">
    <property type="entry name" value="SAM-dependent_MTases_sf"/>
</dbReference>
<dbReference type="STRING" id="1581420.AAW00_01680"/>
<protein>
    <submittedName>
        <fullName evidence="1">SAM-dependent methyltransferase</fullName>
    </submittedName>
</protein>
<dbReference type="GO" id="GO:0008168">
    <property type="term" value="F:methyltransferase activity"/>
    <property type="evidence" value="ECO:0007669"/>
    <property type="project" value="UniProtKB-KW"/>
</dbReference>
<dbReference type="RefSeq" id="WP_047002618.1">
    <property type="nucleotide sequence ID" value="NZ_LBHB01000001.1"/>
</dbReference>
<dbReference type="InterPro" id="IPR010342">
    <property type="entry name" value="DUF938"/>
</dbReference>
<name>A0A0G9MWX0_9SPHN</name>
<dbReference type="AlphaFoldDB" id="A0A0G9MWX0"/>
<keyword evidence="2" id="KW-1185">Reference proteome</keyword>
<dbReference type="SUPFAM" id="SSF53335">
    <property type="entry name" value="S-adenosyl-L-methionine-dependent methyltransferases"/>
    <property type="match status" value="1"/>
</dbReference>
<reference evidence="1 2" key="1">
    <citation type="submission" date="2015-04" db="EMBL/GenBank/DDBJ databases">
        <title>The draft genome sequence of Erythrobacter luteus KA37.</title>
        <authorList>
            <person name="Zhuang L."/>
            <person name="Liu Y."/>
            <person name="Shao Z."/>
        </authorList>
    </citation>
    <scope>NUCLEOTIDE SEQUENCE [LARGE SCALE GENOMIC DNA]</scope>
    <source>
        <strain evidence="1 2">KA37</strain>
    </source>
</reference>
<dbReference type="PANTHER" id="PTHR20974:SF0">
    <property type="entry name" value="UPF0585 PROTEIN CG18661"/>
    <property type="match status" value="1"/>
</dbReference>
<gene>
    <name evidence="1" type="ORF">AAW00_01680</name>
</gene>
<dbReference type="Pfam" id="PF06080">
    <property type="entry name" value="DUF938"/>
    <property type="match status" value="1"/>
</dbReference>
<dbReference type="EMBL" id="LBHB01000001">
    <property type="protein sequence ID" value="KLE35216.1"/>
    <property type="molecule type" value="Genomic_DNA"/>
</dbReference>
<dbReference type="PANTHER" id="PTHR20974">
    <property type="entry name" value="UPF0585 PROTEIN CG18661"/>
    <property type="match status" value="1"/>
</dbReference>
<evidence type="ECO:0000313" key="1">
    <source>
        <dbReference type="EMBL" id="KLE35216.1"/>
    </source>
</evidence>
<evidence type="ECO:0000313" key="2">
    <source>
        <dbReference type="Proteomes" id="UP000053464"/>
    </source>
</evidence>
<accession>A0A0G9MWX0</accession>
<proteinExistence type="predicted"/>
<dbReference type="GO" id="GO:0032259">
    <property type="term" value="P:methylation"/>
    <property type="evidence" value="ECO:0007669"/>
    <property type="project" value="UniProtKB-KW"/>
</dbReference>